<protein>
    <submittedName>
        <fullName evidence="1">Abortive phage resistance protein</fullName>
    </submittedName>
</protein>
<reference evidence="1 2" key="1">
    <citation type="submission" date="2020-02" db="EMBL/GenBank/DDBJ databases">
        <title>Genome sequence of strain CCNWXJ40-4.</title>
        <authorList>
            <person name="Gao J."/>
            <person name="Sun J."/>
        </authorList>
    </citation>
    <scope>NUCLEOTIDE SEQUENCE [LARGE SCALE GENOMIC DNA]</scope>
    <source>
        <strain evidence="1 2">CCNWXJ 40-4</strain>
    </source>
</reference>
<comment type="caution">
    <text evidence="1">The sequence shown here is derived from an EMBL/GenBank/DDBJ whole genome shotgun (WGS) entry which is preliminary data.</text>
</comment>
<feature type="non-terminal residue" evidence="1">
    <location>
        <position position="119"/>
    </location>
</feature>
<proteinExistence type="predicted"/>
<keyword evidence="2" id="KW-1185">Reference proteome</keyword>
<dbReference type="AlphaFoldDB" id="A0A6G4WKN3"/>
<evidence type="ECO:0000313" key="2">
    <source>
        <dbReference type="Proteomes" id="UP001642900"/>
    </source>
</evidence>
<name>A0A6G4WKN3_9HYPH</name>
<evidence type="ECO:0000313" key="1">
    <source>
        <dbReference type="EMBL" id="NGO54776.1"/>
    </source>
</evidence>
<organism evidence="1 2">
    <name type="scientific">Allomesorhizobium camelthorni</name>
    <dbReference type="NCBI Taxonomy" id="475069"/>
    <lineage>
        <taxon>Bacteria</taxon>
        <taxon>Pseudomonadati</taxon>
        <taxon>Pseudomonadota</taxon>
        <taxon>Alphaproteobacteria</taxon>
        <taxon>Hyphomicrobiales</taxon>
        <taxon>Phyllobacteriaceae</taxon>
        <taxon>Allomesorhizobium</taxon>
    </lineage>
</organism>
<dbReference type="EMBL" id="JAAKZF010000064">
    <property type="protein sequence ID" value="NGO54776.1"/>
    <property type="molecule type" value="Genomic_DNA"/>
</dbReference>
<accession>A0A6G4WKN3</accession>
<sequence length="119" mass="13504">MADNSQQILDDVLAQQRQELLPEVSDQDYFELFCAEQILKDFDLSYEEIQAGIVDGEHDGGVDSIYSFVNGELIYEDFDTTPFKKDVKIELHVIQSKTSGGFSEVPLNKLISLTRNLLK</sequence>
<dbReference type="RefSeq" id="WP_206079110.1">
    <property type="nucleotide sequence ID" value="NZ_JAAKZF010000064.1"/>
</dbReference>
<dbReference type="Proteomes" id="UP001642900">
    <property type="component" value="Unassembled WGS sequence"/>
</dbReference>
<gene>
    <name evidence="1" type="ORF">G6N73_27265</name>
</gene>